<dbReference type="InterPro" id="IPR057178">
    <property type="entry name" value="DUF7856"/>
</dbReference>
<evidence type="ECO:0000313" key="3">
    <source>
        <dbReference type="Proteomes" id="UP000199289"/>
    </source>
</evidence>
<gene>
    <name evidence="2" type="ORF">SAMN05216278_2780</name>
</gene>
<dbReference type="Pfam" id="PF25254">
    <property type="entry name" value="DUF7856"/>
    <property type="match status" value="1"/>
</dbReference>
<reference evidence="3" key="1">
    <citation type="submission" date="2016-10" db="EMBL/GenBank/DDBJ databases">
        <authorList>
            <person name="Varghese N."/>
            <person name="Submissions S."/>
        </authorList>
    </citation>
    <scope>NUCLEOTIDE SEQUENCE [LARGE SCALE GENOMIC DNA]</scope>
    <source>
        <strain evidence="3">CGMCC 1.12397</strain>
    </source>
</reference>
<feature type="region of interest" description="Disordered" evidence="1">
    <location>
        <begin position="25"/>
        <end position="45"/>
    </location>
</feature>
<organism evidence="2 3">
    <name type="scientific">Halopelagius longus</name>
    <dbReference type="NCBI Taxonomy" id="1236180"/>
    <lineage>
        <taxon>Archaea</taxon>
        <taxon>Methanobacteriati</taxon>
        <taxon>Methanobacteriota</taxon>
        <taxon>Stenosarchaea group</taxon>
        <taxon>Halobacteria</taxon>
        <taxon>Halobacteriales</taxon>
        <taxon>Haloferacaceae</taxon>
    </lineage>
</organism>
<sequence>MEAARRRAAEAGEETERLRERVATLRGRLSAHRERDDAGDGDAAEAVAEAEAELSETMTRLSEVATDRVAARQRLELLESEAREARDRREERLRLEDRVGNLERSVRRSLAESVYEEFAAAVAAVPDAFAAAAGEEPGDYDGPAVAAALAVARLADVRAPVVVSPAVAAAFDGPRPASDFLRAPVLVR</sequence>
<dbReference type="EMBL" id="FNKQ01000003">
    <property type="protein sequence ID" value="SDQ84881.1"/>
    <property type="molecule type" value="Genomic_DNA"/>
</dbReference>
<dbReference type="Proteomes" id="UP000199289">
    <property type="component" value="Unassembled WGS sequence"/>
</dbReference>
<accession>A0A1H1E7V4</accession>
<name>A0A1H1E7V4_9EURY</name>
<dbReference type="RefSeq" id="WP_092538282.1">
    <property type="nucleotide sequence ID" value="NZ_FNKQ01000003.1"/>
</dbReference>
<evidence type="ECO:0000313" key="2">
    <source>
        <dbReference type="EMBL" id="SDQ84881.1"/>
    </source>
</evidence>
<protein>
    <submittedName>
        <fullName evidence="2">Uncharacterized protein</fullName>
    </submittedName>
</protein>
<proteinExistence type="predicted"/>
<evidence type="ECO:0000256" key="1">
    <source>
        <dbReference type="SAM" id="MobiDB-lite"/>
    </source>
</evidence>
<dbReference type="AlphaFoldDB" id="A0A1H1E7V4"/>